<protein>
    <submittedName>
        <fullName evidence="1">Uncharacterized protein</fullName>
    </submittedName>
</protein>
<sequence>MKIVEASNACLVIAKEIRNTKKHQKYLLGYLKNNPNESGVGKKILIKNNARPFAKTDNSHSKHPTSIKRQLTPVIVKTPEHSFVAPRTWTVEQPIISPAQCVATVTVPESGCVYRITFDNIEAAFRGQNDSLVDSHITFSAQEKSLVCRGAQYPSANGTQYFMLSGCSPDKQGGIQLKYSSSNVTAYQVRGAGIFENHSFKGVITIERKKSMNQPYFRQDVFVHFEK</sequence>
<organism evidence="1 2">
    <name type="scientific">Hymenobacter ginsengisoli</name>
    <dbReference type="NCBI Taxonomy" id="1051626"/>
    <lineage>
        <taxon>Bacteria</taxon>
        <taxon>Pseudomonadati</taxon>
        <taxon>Bacteroidota</taxon>
        <taxon>Cytophagia</taxon>
        <taxon>Cytophagales</taxon>
        <taxon>Hymenobacteraceae</taxon>
        <taxon>Hymenobacter</taxon>
    </lineage>
</organism>
<comment type="caution">
    <text evidence="1">The sequence shown here is derived from an EMBL/GenBank/DDBJ whole genome shotgun (WGS) entry which is preliminary data.</text>
</comment>
<evidence type="ECO:0000313" key="2">
    <source>
        <dbReference type="Proteomes" id="UP001501243"/>
    </source>
</evidence>
<gene>
    <name evidence="1" type="ORF">GCM10023172_15620</name>
</gene>
<dbReference type="EMBL" id="BAABGQ010000005">
    <property type="protein sequence ID" value="GAA4498500.1"/>
    <property type="molecule type" value="Genomic_DNA"/>
</dbReference>
<proteinExistence type="predicted"/>
<reference evidence="2" key="1">
    <citation type="journal article" date="2019" name="Int. J. Syst. Evol. Microbiol.">
        <title>The Global Catalogue of Microorganisms (GCM) 10K type strain sequencing project: providing services to taxonomists for standard genome sequencing and annotation.</title>
        <authorList>
            <consortium name="The Broad Institute Genomics Platform"/>
            <consortium name="The Broad Institute Genome Sequencing Center for Infectious Disease"/>
            <person name="Wu L."/>
            <person name="Ma J."/>
        </authorList>
    </citation>
    <scope>NUCLEOTIDE SEQUENCE [LARGE SCALE GENOMIC DNA]</scope>
    <source>
        <strain evidence="2">JCM 17841</strain>
    </source>
</reference>
<accession>A0ABP8QA10</accession>
<name>A0ABP8QA10_9BACT</name>
<dbReference type="Proteomes" id="UP001501243">
    <property type="component" value="Unassembled WGS sequence"/>
</dbReference>
<dbReference type="RefSeq" id="WP_208130753.1">
    <property type="nucleotide sequence ID" value="NZ_BAABGQ010000005.1"/>
</dbReference>
<keyword evidence="2" id="KW-1185">Reference proteome</keyword>
<evidence type="ECO:0000313" key="1">
    <source>
        <dbReference type="EMBL" id="GAA4498500.1"/>
    </source>
</evidence>